<dbReference type="InterPro" id="IPR036259">
    <property type="entry name" value="MFS_trans_sf"/>
</dbReference>
<name>A0ABY8UAV8_TETOB</name>
<comment type="subcellular location">
    <subcellularLocation>
        <location evidence="1">Membrane</location>
        <topology evidence="1">Multi-pass membrane protein</topology>
    </subcellularLocation>
</comment>
<feature type="transmembrane region" description="Helical" evidence="5">
    <location>
        <begin position="69"/>
        <end position="88"/>
    </location>
</feature>
<dbReference type="PANTHER" id="PTHR12778">
    <property type="entry name" value="SOLUTE CARRIER FAMILY 33 ACETYL-COA TRANSPORTER -RELATED"/>
    <property type="match status" value="1"/>
</dbReference>
<dbReference type="SUPFAM" id="SSF103473">
    <property type="entry name" value="MFS general substrate transporter"/>
    <property type="match status" value="1"/>
</dbReference>
<dbReference type="EMBL" id="CP126216">
    <property type="protein sequence ID" value="WIA18402.1"/>
    <property type="molecule type" value="Genomic_DNA"/>
</dbReference>
<dbReference type="Gene3D" id="1.20.1250.20">
    <property type="entry name" value="MFS general substrate transporter like domains"/>
    <property type="match status" value="1"/>
</dbReference>
<evidence type="ECO:0000256" key="4">
    <source>
        <dbReference type="ARBA" id="ARBA00023136"/>
    </source>
</evidence>
<keyword evidence="7" id="KW-1185">Reference proteome</keyword>
<feature type="transmembrane region" description="Helical" evidence="5">
    <location>
        <begin position="288"/>
        <end position="311"/>
    </location>
</feature>
<feature type="transmembrane region" description="Helical" evidence="5">
    <location>
        <begin position="435"/>
        <end position="455"/>
    </location>
</feature>
<evidence type="ECO:0000256" key="5">
    <source>
        <dbReference type="SAM" id="Phobius"/>
    </source>
</evidence>
<accession>A0ABY8UAV8</accession>
<protein>
    <submittedName>
        <fullName evidence="6">Uncharacterized protein</fullName>
    </submittedName>
</protein>
<dbReference type="Proteomes" id="UP001244341">
    <property type="component" value="Chromosome 9b"/>
</dbReference>
<feature type="transmembrane region" description="Helical" evidence="5">
    <location>
        <begin position="95"/>
        <end position="113"/>
    </location>
</feature>
<feature type="transmembrane region" description="Helical" evidence="5">
    <location>
        <begin position="397"/>
        <end position="423"/>
    </location>
</feature>
<proteinExistence type="predicted"/>
<evidence type="ECO:0000256" key="2">
    <source>
        <dbReference type="ARBA" id="ARBA00022692"/>
    </source>
</evidence>
<dbReference type="InterPro" id="IPR004752">
    <property type="entry name" value="AmpG_permease/AT-1"/>
</dbReference>
<reference evidence="6 7" key="1">
    <citation type="submission" date="2023-05" db="EMBL/GenBank/DDBJ databases">
        <title>A 100% complete, gapless, phased diploid assembly of the Scenedesmus obliquus UTEX 3031 genome.</title>
        <authorList>
            <person name="Biondi T.C."/>
            <person name="Hanschen E.R."/>
            <person name="Kwon T."/>
            <person name="Eng W."/>
            <person name="Kruse C.P.S."/>
            <person name="Koehler S.I."/>
            <person name="Kunde Y."/>
            <person name="Gleasner C.D."/>
            <person name="You Mak K.T."/>
            <person name="Polle J."/>
            <person name="Hovde B.T."/>
            <person name="Starkenburg S.R."/>
        </authorList>
    </citation>
    <scope>NUCLEOTIDE SEQUENCE [LARGE SCALE GENOMIC DNA]</scope>
    <source>
        <strain evidence="6 7">DOE0152z</strain>
    </source>
</reference>
<feature type="transmembrane region" description="Helical" evidence="5">
    <location>
        <begin position="508"/>
        <end position="530"/>
    </location>
</feature>
<keyword evidence="2 5" id="KW-0812">Transmembrane</keyword>
<evidence type="ECO:0000313" key="7">
    <source>
        <dbReference type="Proteomes" id="UP001244341"/>
    </source>
</evidence>
<sequence length="551" mass="58555">MALLVLLYAMQGIPLGLTMGAMPFLLQAKLSMTQMGVFSMAGYPYSFKLLWSPIVDSVYSAAFGRRKSWIVPVQLASAALLICGAGWIQQQYEAGAVVPLTVLFFFFVLLAATQDIAVDGWALTLLPPHHIEYASTCQTLGMNTGYFTSFTIFLALSNAEFCNKYIRGNSTLAGLLHLQPSHPEALVSLKGYIAFWGWAFTAVTLAIALFKQEEDHLADSAAAAADEADEKQQRKAGSVKSKSSSGSADAQCLLANGGAVAAAAAAAADGGDDWGSRWREIRAAYVQLWEVVQLPAIWGLSALLLSYRLGVLPAESAASLKLLDKGVAKEALAALVLVQFPVELVSAVVAGRWASSHSPYQPFMAGYFVRLLMAVLLTALARAFPPGASSFMEHSSWFGALSAIGLVTSFSSTLMFTALGSFFNRISDPVMGGAYLTLLNTIANMGIILPKIWLFAAMDALTASSCRAGGLDGKVVAGLACPKKIRELAGSNACTDAGHTCQLDSDGFYSVSFAMAALGLGLGLAFARLFPRLARLPLERWRAKHGSLKAA</sequence>
<evidence type="ECO:0000256" key="3">
    <source>
        <dbReference type="ARBA" id="ARBA00022989"/>
    </source>
</evidence>
<feature type="transmembrane region" description="Helical" evidence="5">
    <location>
        <begin position="367"/>
        <end position="385"/>
    </location>
</feature>
<dbReference type="Pfam" id="PF13000">
    <property type="entry name" value="Acatn"/>
    <property type="match status" value="2"/>
</dbReference>
<keyword evidence="4 5" id="KW-0472">Membrane</keyword>
<feature type="transmembrane region" description="Helical" evidence="5">
    <location>
        <begin position="191"/>
        <end position="210"/>
    </location>
</feature>
<keyword evidence="3 5" id="KW-1133">Transmembrane helix</keyword>
<dbReference type="InterPro" id="IPR024371">
    <property type="entry name" value="AcetylCoA_trans_1-like"/>
</dbReference>
<evidence type="ECO:0000256" key="1">
    <source>
        <dbReference type="ARBA" id="ARBA00004141"/>
    </source>
</evidence>
<gene>
    <name evidence="6" type="ORF">OEZ85_009863</name>
</gene>
<dbReference type="PANTHER" id="PTHR12778:SF9">
    <property type="entry name" value="ACETYL-COENZYME A TRANSPORTER 1"/>
    <property type="match status" value="1"/>
</dbReference>
<organism evidence="6 7">
    <name type="scientific">Tetradesmus obliquus</name>
    <name type="common">Green alga</name>
    <name type="synonym">Acutodesmus obliquus</name>
    <dbReference type="NCBI Taxonomy" id="3088"/>
    <lineage>
        <taxon>Eukaryota</taxon>
        <taxon>Viridiplantae</taxon>
        <taxon>Chlorophyta</taxon>
        <taxon>core chlorophytes</taxon>
        <taxon>Chlorophyceae</taxon>
        <taxon>CS clade</taxon>
        <taxon>Sphaeropleales</taxon>
        <taxon>Scenedesmaceae</taxon>
        <taxon>Tetradesmus</taxon>
    </lineage>
</organism>
<feature type="transmembrane region" description="Helical" evidence="5">
    <location>
        <begin position="331"/>
        <end position="355"/>
    </location>
</feature>
<evidence type="ECO:0000313" key="6">
    <source>
        <dbReference type="EMBL" id="WIA18402.1"/>
    </source>
</evidence>